<dbReference type="SMART" id="SM00044">
    <property type="entry name" value="CYCc"/>
    <property type="match status" value="1"/>
</dbReference>
<evidence type="ECO:0000256" key="2">
    <source>
        <dbReference type="ARBA" id="ARBA00001593"/>
    </source>
</evidence>
<dbReference type="GO" id="GO:0004383">
    <property type="term" value="F:guanylate cyclase activity"/>
    <property type="evidence" value="ECO:0007669"/>
    <property type="project" value="UniProtKB-EC"/>
</dbReference>
<dbReference type="Proteomes" id="UP000887574">
    <property type="component" value="Unplaced"/>
</dbReference>
<evidence type="ECO:0000256" key="11">
    <source>
        <dbReference type="ARBA" id="ARBA00023136"/>
    </source>
</evidence>
<feature type="transmembrane region" description="Helical" evidence="13">
    <location>
        <begin position="568"/>
        <end position="591"/>
    </location>
</feature>
<evidence type="ECO:0000256" key="4">
    <source>
        <dbReference type="ARBA" id="ARBA00012201"/>
    </source>
</evidence>
<evidence type="ECO:0000256" key="12">
    <source>
        <dbReference type="ARBA" id="ARBA00023239"/>
    </source>
</evidence>
<dbReference type="GO" id="GO:0035556">
    <property type="term" value="P:intracellular signal transduction"/>
    <property type="evidence" value="ECO:0007669"/>
    <property type="project" value="InterPro"/>
</dbReference>
<feature type="transmembrane region" description="Helical" evidence="13">
    <location>
        <begin position="156"/>
        <end position="174"/>
    </location>
</feature>
<dbReference type="SUPFAM" id="SSF55073">
    <property type="entry name" value="Nucleotide cyclase"/>
    <property type="match status" value="2"/>
</dbReference>
<evidence type="ECO:0000256" key="3">
    <source>
        <dbReference type="ARBA" id="ARBA00004141"/>
    </source>
</evidence>
<feature type="domain" description="Guanylate cyclase" evidence="14">
    <location>
        <begin position="742"/>
        <end position="873"/>
    </location>
</feature>
<feature type="transmembrane region" description="Helical" evidence="13">
    <location>
        <begin position="534"/>
        <end position="556"/>
    </location>
</feature>
<evidence type="ECO:0000313" key="15">
    <source>
        <dbReference type="Proteomes" id="UP000887574"/>
    </source>
</evidence>
<keyword evidence="10 13" id="KW-1133">Transmembrane helix</keyword>
<feature type="domain" description="Guanylate cyclase" evidence="14">
    <location>
        <begin position="229"/>
        <end position="354"/>
    </location>
</feature>
<feature type="transmembrane region" description="Helical" evidence="13">
    <location>
        <begin position="83"/>
        <end position="102"/>
    </location>
</feature>
<keyword evidence="5 13" id="KW-0812">Transmembrane</keyword>
<dbReference type="GO" id="GO:0006171">
    <property type="term" value="P:cAMP biosynthetic process"/>
    <property type="evidence" value="ECO:0007669"/>
    <property type="project" value="TreeGrafter"/>
</dbReference>
<protein>
    <recommendedName>
        <fullName evidence="4">adenylate cyclase</fullName>
        <ecNumber evidence="4">4.6.1.1</ecNumber>
    </recommendedName>
</protein>
<dbReference type="AlphaFoldDB" id="A0A915CN09"/>
<dbReference type="EC" id="4.6.1.1" evidence="4"/>
<evidence type="ECO:0000256" key="10">
    <source>
        <dbReference type="ARBA" id="ARBA00022989"/>
    </source>
</evidence>
<evidence type="ECO:0000256" key="6">
    <source>
        <dbReference type="ARBA" id="ARBA00022723"/>
    </source>
</evidence>
<feature type="transmembrane region" description="Helical" evidence="13">
    <location>
        <begin position="603"/>
        <end position="622"/>
    </location>
</feature>
<feature type="transmembrane region" description="Helical" evidence="13">
    <location>
        <begin position="54"/>
        <end position="71"/>
    </location>
</feature>
<dbReference type="InterPro" id="IPR001054">
    <property type="entry name" value="A/G_cyclase"/>
</dbReference>
<feature type="transmembrane region" description="Helical" evidence="13">
    <location>
        <begin position="21"/>
        <end position="42"/>
    </location>
</feature>
<evidence type="ECO:0000256" key="13">
    <source>
        <dbReference type="SAM" id="Phobius"/>
    </source>
</evidence>
<dbReference type="GO" id="GO:0007189">
    <property type="term" value="P:adenylate cyclase-activating G protein-coupled receptor signaling pathway"/>
    <property type="evidence" value="ECO:0007669"/>
    <property type="project" value="TreeGrafter"/>
</dbReference>
<evidence type="ECO:0000256" key="1">
    <source>
        <dbReference type="ARBA" id="ARBA00001436"/>
    </source>
</evidence>
<dbReference type="WBParaSite" id="jg10702">
    <property type="protein sequence ID" value="jg10702"/>
    <property type="gene ID" value="jg10702"/>
</dbReference>
<dbReference type="GO" id="GO:0004016">
    <property type="term" value="F:adenylate cyclase activity"/>
    <property type="evidence" value="ECO:0007669"/>
    <property type="project" value="UniProtKB-EC"/>
</dbReference>
<dbReference type="InterPro" id="IPR029787">
    <property type="entry name" value="Nucleotide_cyclase"/>
</dbReference>
<dbReference type="GO" id="GO:0005886">
    <property type="term" value="C:plasma membrane"/>
    <property type="evidence" value="ECO:0007669"/>
    <property type="project" value="TreeGrafter"/>
</dbReference>
<reference evidence="16" key="1">
    <citation type="submission" date="2022-11" db="UniProtKB">
        <authorList>
            <consortium name="WormBaseParasite"/>
        </authorList>
    </citation>
    <scope>IDENTIFICATION</scope>
</reference>
<keyword evidence="6" id="KW-0479">Metal-binding</keyword>
<dbReference type="Gene3D" id="3.30.70.1230">
    <property type="entry name" value="Nucleotide cyclase"/>
    <property type="match status" value="2"/>
</dbReference>
<keyword evidence="8" id="KW-0067">ATP-binding</keyword>
<feature type="transmembrane region" description="Helical" evidence="13">
    <location>
        <begin position="114"/>
        <end position="144"/>
    </location>
</feature>
<feature type="transmembrane region" description="Helical" evidence="13">
    <location>
        <begin position="504"/>
        <end position="522"/>
    </location>
</feature>
<evidence type="ECO:0000256" key="9">
    <source>
        <dbReference type="ARBA" id="ARBA00022842"/>
    </source>
</evidence>
<comment type="subcellular location">
    <subcellularLocation>
        <location evidence="3">Membrane</location>
        <topology evidence="3">Multi-pass membrane protein</topology>
    </subcellularLocation>
</comment>
<organism evidence="15 16">
    <name type="scientific">Ditylenchus dipsaci</name>
    <dbReference type="NCBI Taxonomy" id="166011"/>
    <lineage>
        <taxon>Eukaryota</taxon>
        <taxon>Metazoa</taxon>
        <taxon>Ecdysozoa</taxon>
        <taxon>Nematoda</taxon>
        <taxon>Chromadorea</taxon>
        <taxon>Rhabditida</taxon>
        <taxon>Tylenchina</taxon>
        <taxon>Tylenchomorpha</taxon>
        <taxon>Sphaerularioidea</taxon>
        <taxon>Anguinidae</taxon>
        <taxon>Anguininae</taxon>
        <taxon>Ditylenchus</taxon>
    </lineage>
</organism>
<name>A0A915CN09_9BILA</name>
<dbReference type="PANTHER" id="PTHR45627:SF26">
    <property type="entry name" value="ADENYLATE CYCLASE TYPE 1"/>
    <property type="match status" value="1"/>
</dbReference>
<comment type="catalytic activity">
    <reaction evidence="1">
        <text>GTP = 3',5'-cyclic GMP + diphosphate</text>
        <dbReference type="Rhea" id="RHEA:13665"/>
        <dbReference type="ChEBI" id="CHEBI:33019"/>
        <dbReference type="ChEBI" id="CHEBI:37565"/>
        <dbReference type="ChEBI" id="CHEBI:57746"/>
        <dbReference type="EC" id="4.6.1.2"/>
    </reaction>
</comment>
<dbReference type="PANTHER" id="PTHR45627">
    <property type="entry name" value="ADENYLATE CYCLASE TYPE 1"/>
    <property type="match status" value="1"/>
</dbReference>
<sequence length="1117" mass="124037">MFGLKRFGDAHLERLYIHQQLHHHGAVLVYVLCVFTAALLLLALNHLPNPDMTLLLATISAACALALNILLNIQSAAHQHGTVVAIGCWLSTTVLCMLPAGGQHALLPVIIAHFALYTLFPFGIFPTLGICSTLSLAQITAFILLPSQSVFTLDQLLATILVHIWSNFIGVYLFSTRNRLCRAAFLNARNALSSQQEALQENTKMAILLSSALPAHVITSVQSQLDLFSVIYAKIYGLQIILNQISVQDSARLLNEFNTRIDQLVKRYSFVRIQSDAIIVLSGVPHIREDHALAACHFSRDLITLFRSFCDATMADLQLKVGIGSGSISSGIIGAKKWHYDVIGMAYDNAKQLESKADFGSIIISDDTKRLVESDFATEKIDYGSWCLVHVLACSSSLVAYSKFLPSLLFPANHRRFSLVTLPQAINRVLQSSNLAVNEANLIKANSTSNAQPGRRKKKSIHPDPLCEKFDDEDMENDALLKMFSMKFVDQQLEKSFHMQMDRWFIPALAISILFLVVYGLYQVLVMPRLITTLALIIVALAIMFIVLLMLYINYFESFCHFITRTSAGHSVSILLIIVVLFMCGIVNTFSCPSFSASPVCHVVHYSLISCAIWMLTTAVFVRFSSLYLLASLVVAMIVYSIHVFATHVDLYFHFSLAVGWRVEFDLLIGLVTLTMLIFLQSRRNERLIRLDYLSVLKTVEDNRQLERFEYLNEQILLNALPTHIAHSYGMRTEPYHHLCHTVGILSAKFGNGSDWQGEFGFDRLNRIIYEVDKLVEVYTGLEKVRSSHCIYTAAVGVLPEVSKNVNDAPFTIGDLLASLTSFASKVKQIGDNEGVDIAIGIDCGSALSLVVGIDRPRYEVIGVPCTRAAKLMEAAASMFHQKENRTMVSEEIFLALRPRTNFCFDERNPVTVAPALIGYVLLENSDQRCAKILPIHNAAQQRHSIQSSQNTVVPVSSLPSPLVNHVDVGESSAESATDFDDADEGEFMEDNAFLPDDYDQTQSTAIAHQKSQCSLVLPSDLQALANDTRINGLHRQMPVTESNNGVDSTPNRNPLEMFGSMNSSFSSEMYSIDVSVETDSEMEWITPDMIANNSDYRANYAVCLSRTLSKTTTEGG</sequence>
<evidence type="ECO:0000256" key="5">
    <source>
        <dbReference type="ARBA" id="ARBA00022692"/>
    </source>
</evidence>
<dbReference type="Pfam" id="PF00211">
    <property type="entry name" value="Guanylate_cyc"/>
    <property type="match status" value="2"/>
</dbReference>
<keyword evidence="9" id="KW-0460">Magnesium</keyword>
<dbReference type="GO" id="GO:0046872">
    <property type="term" value="F:metal ion binding"/>
    <property type="evidence" value="ECO:0007669"/>
    <property type="project" value="UniProtKB-KW"/>
</dbReference>
<accession>A0A915CN09</accession>
<keyword evidence="12" id="KW-0456">Lyase</keyword>
<keyword evidence="11 13" id="KW-0472">Membrane</keyword>
<evidence type="ECO:0000256" key="8">
    <source>
        <dbReference type="ARBA" id="ARBA00022840"/>
    </source>
</evidence>
<dbReference type="PROSITE" id="PS50125">
    <property type="entry name" value="GUANYLATE_CYCLASE_2"/>
    <property type="match status" value="2"/>
</dbReference>
<dbReference type="GO" id="GO:0005524">
    <property type="term" value="F:ATP binding"/>
    <property type="evidence" value="ECO:0007669"/>
    <property type="project" value="UniProtKB-KW"/>
</dbReference>
<feature type="transmembrane region" description="Helical" evidence="13">
    <location>
        <begin position="652"/>
        <end position="680"/>
    </location>
</feature>
<feature type="transmembrane region" description="Helical" evidence="13">
    <location>
        <begin position="627"/>
        <end position="646"/>
    </location>
</feature>
<evidence type="ECO:0000313" key="16">
    <source>
        <dbReference type="WBParaSite" id="jg10702"/>
    </source>
</evidence>
<keyword evidence="7" id="KW-0547">Nucleotide-binding</keyword>
<keyword evidence="15" id="KW-1185">Reference proteome</keyword>
<evidence type="ECO:0000259" key="14">
    <source>
        <dbReference type="PROSITE" id="PS50125"/>
    </source>
</evidence>
<evidence type="ECO:0000256" key="7">
    <source>
        <dbReference type="ARBA" id="ARBA00022741"/>
    </source>
</evidence>
<comment type="catalytic activity">
    <reaction evidence="2">
        <text>ATP = 3',5'-cyclic AMP + diphosphate</text>
        <dbReference type="Rhea" id="RHEA:15389"/>
        <dbReference type="ChEBI" id="CHEBI:30616"/>
        <dbReference type="ChEBI" id="CHEBI:33019"/>
        <dbReference type="ChEBI" id="CHEBI:58165"/>
        <dbReference type="EC" id="4.6.1.1"/>
    </reaction>
</comment>
<proteinExistence type="predicted"/>